<dbReference type="AlphaFoldDB" id="A0AAN9NKL0"/>
<dbReference type="EMBL" id="JAYMYR010000003">
    <property type="protein sequence ID" value="KAK7374731.1"/>
    <property type="molecule type" value="Genomic_DNA"/>
</dbReference>
<accession>A0AAN9NKL0</accession>
<evidence type="ECO:0000313" key="3">
    <source>
        <dbReference type="Proteomes" id="UP001374584"/>
    </source>
</evidence>
<keyword evidence="1" id="KW-0472">Membrane</keyword>
<keyword evidence="1" id="KW-1133">Transmembrane helix</keyword>
<dbReference type="Proteomes" id="UP001374584">
    <property type="component" value="Unassembled WGS sequence"/>
</dbReference>
<sequence length="113" mass="13046">MSTQNEYVALLLIVQIMTLSLYIKYAFLKYYEAGNGDLMTTLQSKEEEFQTQLQLLESHGKKRKREGLLNGKRSLKEIFDEGNVMVDKLINHSLLSESDSNMMMVKCNEDMVT</sequence>
<proteinExistence type="predicted"/>
<comment type="caution">
    <text evidence="2">The sequence shown here is derived from an EMBL/GenBank/DDBJ whole genome shotgun (WGS) entry which is preliminary data.</text>
</comment>
<evidence type="ECO:0000256" key="1">
    <source>
        <dbReference type="SAM" id="Phobius"/>
    </source>
</evidence>
<protein>
    <submittedName>
        <fullName evidence="2">Uncharacterized protein</fullName>
    </submittedName>
</protein>
<keyword evidence="1" id="KW-0812">Transmembrane</keyword>
<gene>
    <name evidence="2" type="ORF">VNO80_08168</name>
</gene>
<organism evidence="2 3">
    <name type="scientific">Phaseolus coccineus</name>
    <name type="common">Scarlet runner bean</name>
    <name type="synonym">Phaseolus multiflorus</name>
    <dbReference type="NCBI Taxonomy" id="3886"/>
    <lineage>
        <taxon>Eukaryota</taxon>
        <taxon>Viridiplantae</taxon>
        <taxon>Streptophyta</taxon>
        <taxon>Embryophyta</taxon>
        <taxon>Tracheophyta</taxon>
        <taxon>Spermatophyta</taxon>
        <taxon>Magnoliopsida</taxon>
        <taxon>eudicotyledons</taxon>
        <taxon>Gunneridae</taxon>
        <taxon>Pentapetalae</taxon>
        <taxon>rosids</taxon>
        <taxon>fabids</taxon>
        <taxon>Fabales</taxon>
        <taxon>Fabaceae</taxon>
        <taxon>Papilionoideae</taxon>
        <taxon>50 kb inversion clade</taxon>
        <taxon>NPAAA clade</taxon>
        <taxon>indigoferoid/millettioid clade</taxon>
        <taxon>Phaseoleae</taxon>
        <taxon>Phaseolus</taxon>
    </lineage>
</organism>
<reference evidence="2 3" key="1">
    <citation type="submission" date="2024-01" db="EMBL/GenBank/DDBJ databases">
        <title>The genomes of 5 underutilized Papilionoideae crops provide insights into root nodulation and disease resistanc.</title>
        <authorList>
            <person name="Jiang F."/>
        </authorList>
    </citation>
    <scope>NUCLEOTIDE SEQUENCE [LARGE SCALE GENOMIC DNA]</scope>
    <source>
        <strain evidence="2">JINMINGXINNONG_FW02</strain>
        <tissue evidence="2">Leaves</tissue>
    </source>
</reference>
<feature type="transmembrane region" description="Helical" evidence="1">
    <location>
        <begin position="6"/>
        <end position="23"/>
    </location>
</feature>
<keyword evidence="3" id="KW-1185">Reference proteome</keyword>
<evidence type="ECO:0000313" key="2">
    <source>
        <dbReference type="EMBL" id="KAK7374731.1"/>
    </source>
</evidence>
<name>A0AAN9NKL0_PHACN</name>